<evidence type="ECO:0000259" key="2">
    <source>
        <dbReference type="PROSITE" id="PS51745"/>
    </source>
</evidence>
<dbReference type="EMBL" id="JAGFMF010012255">
    <property type="protein sequence ID" value="KAG8505474.1"/>
    <property type="molecule type" value="Genomic_DNA"/>
</dbReference>
<dbReference type="SMART" id="SM00666">
    <property type="entry name" value="PB1"/>
    <property type="match status" value="1"/>
</dbReference>
<reference evidence="3" key="1">
    <citation type="journal article" date="2021" name="Evol. Appl.">
        <title>The genome of the Pyrenean desman and the effects of bottlenecks and inbreeding on the genomic landscape of an endangered species.</title>
        <authorList>
            <person name="Escoda L."/>
            <person name="Castresana J."/>
        </authorList>
    </citation>
    <scope>NUCLEOTIDE SEQUENCE</scope>
    <source>
        <strain evidence="3">IBE-C5619</strain>
    </source>
</reference>
<keyword evidence="3" id="KW-0808">Transferase</keyword>
<dbReference type="OrthoDB" id="6244550at2759"/>
<feature type="compositionally biased region" description="Gly residues" evidence="1">
    <location>
        <begin position="150"/>
        <end position="161"/>
    </location>
</feature>
<feature type="compositionally biased region" description="Low complexity" evidence="1">
    <location>
        <begin position="123"/>
        <end position="143"/>
    </location>
</feature>
<dbReference type="SUPFAM" id="SSF54277">
    <property type="entry name" value="CAD &amp; PB1 domains"/>
    <property type="match status" value="1"/>
</dbReference>
<accession>A0A8J6A531</accession>
<dbReference type="InterPro" id="IPR000270">
    <property type="entry name" value="PB1_dom"/>
</dbReference>
<name>A0A8J6A531_GALPY</name>
<sequence>MAAGWASGRPCSDPSGLTRGPRARPRPGARPAGRAPAAPRPPANFHRVVPGGVPGPRRALPSAFRRRLRRVARPAAGAPRHGPRARGAALTAPAERHAQQDWPQDGRERRSRPPEGALRRVSAPARCGARGACRGVAPAGAVGDRPRRCGGPGSRPTGRGGQRGREGGSRGDVAAGNREGRVGSGRRAGHPGSPDLPSAARPAALHSGDALPGKGCGRHGPPPRAFRAGPACLCPAAVVAMGCCGQSSGRAVPPGAEPQLGQPGVLGKRLPLPARDLLITSLDPATTFEELCGEVRDMCGLHAGHPLTLKWVDSEGDPCTVSSQMELEEAFRLAGQHRDEGLVVHVFPSIPEQPGLPCPGEDSECGRGRGAVSRPGRRGLGAVGWAPWAVQWAPWRTP</sequence>
<gene>
    <name evidence="3" type="ORF">J0S82_016218</name>
</gene>
<dbReference type="Proteomes" id="UP000700334">
    <property type="component" value="Unassembled WGS sequence"/>
</dbReference>
<feature type="compositionally biased region" description="Basic and acidic residues" evidence="1">
    <location>
        <begin position="94"/>
        <end position="113"/>
    </location>
</feature>
<feature type="region of interest" description="Disordered" evidence="1">
    <location>
        <begin position="1"/>
        <end position="218"/>
    </location>
</feature>
<evidence type="ECO:0000313" key="3">
    <source>
        <dbReference type="EMBL" id="KAG8505474.1"/>
    </source>
</evidence>
<feature type="domain" description="PB1" evidence="2">
    <location>
        <begin position="263"/>
        <end position="349"/>
    </location>
</feature>
<organism evidence="3 4">
    <name type="scientific">Galemys pyrenaicus</name>
    <name type="common">Iberian desman</name>
    <name type="synonym">Pyrenean desman</name>
    <dbReference type="NCBI Taxonomy" id="202257"/>
    <lineage>
        <taxon>Eukaryota</taxon>
        <taxon>Metazoa</taxon>
        <taxon>Chordata</taxon>
        <taxon>Craniata</taxon>
        <taxon>Vertebrata</taxon>
        <taxon>Euteleostomi</taxon>
        <taxon>Mammalia</taxon>
        <taxon>Eutheria</taxon>
        <taxon>Laurasiatheria</taxon>
        <taxon>Eulipotyphla</taxon>
        <taxon>Talpidae</taxon>
        <taxon>Galemys</taxon>
    </lineage>
</organism>
<dbReference type="PROSITE" id="PS51745">
    <property type="entry name" value="PB1"/>
    <property type="match status" value="1"/>
</dbReference>
<dbReference type="AlphaFoldDB" id="A0A8J6A531"/>
<comment type="caution">
    <text evidence="3">The sequence shown here is derived from an EMBL/GenBank/DDBJ whole genome shotgun (WGS) entry which is preliminary data.</text>
</comment>
<dbReference type="Pfam" id="PF00564">
    <property type="entry name" value="PB1"/>
    <property type="match status" value="1"/>
</dbReference>
<evidence type="ECO:0000313" key="4">
    <source>
        <dbReference type="Proteomes" id="UP000700334"/>
    </source>
</evidence>
<dbReference type="FunFam" id="3.10.20.90:FF:000071">
    <property type="entry name" value="Protein kinase C"/>
    <property type="match status" value="1"/>
</dbReference>
<evidence type="ECO:0000256" key="1">
    <source>
        <dbReference type="SAM" id="MobiDB-lite"/>
    </source>
</evidence>
<dbReference type="GO" id="GO:0016301">
    <property type="term" value="F:kinase activity"/>
    <property type="evidence" value="ECO:0007669"/>
    <property type="project" value="UniProtKB-KW"/>
</dbReference>
<keyword evidence="4" id="KW-1185">Reference proteome</keyword>
<keyword evidence="3" id="KW-0418">Kinase</keyword>
<dbReference type="Gene3D" id="3.10.20.90">
    <property type="entry name" value="Phosphatidylinositol 3-kinase Catalytic Subunit, Chain A, domain 1"/>
    <property type="match status" value="1"/>
</dbReference>
<feature type="compositionally biased region" description="Low complexity" evidence="1">
    <location>
        <begin position="47"/>
        <end position="63"/>
    </location>
</feature>
<protein>
    <submittedName>
        <fullName evidence="3">Protein kinase C zeta type</fullName>
    </submittedName>
</protein>
<proteinExistence type="predicted"/>
<feature type="compositionally biased region" description="Low complexity" evidence="1">
    <location>
        <begin position="73"/>
        <end position="90"/>
    </location>
</feature>
<dbReference type="InterPro" id="IPR053793">
    <property type="entry name" value="PB1-like"/>
</dbReference>